<dbReference type="Proteomes" id="UP000541470">
    <property type="component" value="Unassembled WGS sequence"/>
</dbReference>
<evidence type="ECO:0000313" key="1">
    <source>
        <dbReference type="EMBL" id="NML76882.1"/>
    </source>
</evidence>
<dbReference type="AlphaFoldDB" id="A0A7Y0B0H8"/>
<organism evidence="1 2">
    <name type="scientific">Rhizobium terricola</name>
    <dbReference type="NCBI Taxonomy" id="2728849"/>
    <lineage>
        <taxon>Bacteria</taxon>
        <taxon>Pseudomonadati</taxon>
        <taxon>Pseudomonadota</taxon>
        <taxon>Alphaproteobacteria</taxon>
        <taxon>Hyphomicrobiales</taxon>
        <taxon>Rhizobiaceae</taxon>
        <taxon>Rhizobium/Agrobacterium group</taxon>
        <taxon>Rhizobium</taxon>
    </lineage>
</organism>
<name>A0A7Y0B0H8_9HYPH</name>
<reference evidence="1 2" key="1">
    <citation type="submission" date="2020-04" db="EMBL/GenBank/DDBJ databases">
        <title>Rhizobium sp. S-51 isolated from soil.</title>
        <authorList>
            <person name="Dahal R.H."/>
        </authorList>
    </citation>
    <scope>NUCLEOTIDE SEQUENCE [LARGE SCALE GENOMIC DNA]</scope>
    <source>
        <strain evidence="1 2">S-51</strain>
    </source>
</reference>
<accession>A0A7Y0B0H8</accession>
<proteinExistence type="predicted"/>
<gene>
    <name evidence="1" type="ORF">HHL25_22325</name>
</gene>
<keyword evidence="2" id="KW-1185">Reference proteome</keyword>
<dbReference type="EMBL" id="JABBGK010000009">
    <property type="protein sequence ID" value="NML76882.1"/>
    <property type="molecule type" value="Genomic_DNA"/>
</dbReference>
<sequence>MSSDSYPSNLSRNLVRTGTLGYRENLALCALLMVDRPTPGLGFRHAGPEMDFAVFPDFSGKAVGRLALSARRAGTYVLADSLEEPFSGTRSSPSIGEQ</sequence>
<evidence type="ECO:0000313" key="2">
    <source>
        <dbReference type="Proteomes" id="UP000541470"/>
    </source>
</evidence>
<dbReference type="RefSeq" id="WP_169595370.1">
    <property type="nucleotide sequence ID" value="NZ_JABBGK010000009.1"/>
</dbReference>
<comment type="caution">
    <text evidence="1">The sequence shown here is derived from an EMBL/GenBank/DDBJ whole genome shotgun (WGS) entry which is preliminary data.</text>
</comment>
<protein>
    <submittedName>
        <fullName evidence="1">Uncharacterized protein</fullName>
    </submittedName>
</protein>